<dbReference type="Proteomes" id="UP000215185">
    <property type="component" value="Chromosome 1"/>
</dbReference>
<reference evidence="9 10" key="1">
    <citation type="submission" date="2017-06" db="EMBL/GenBank/DDBJ databases">
        <authorList>
            <consortium name="Pathogen Informatics"/>
        </authorList>
    </citation>
    <scope>NUCLEOTIDE SEQUENCE [LARGE SCALE GENOMIC DNA]</scope>
    <source>
        <strain evidence="9 10">NCTC13788</strain>
    </source>
</reference>
<gene>
    <name evidence="9" type="primary">gluP</name>
    <name evidence="9" type="ORF">SAMEA4412692_02152</name>
</gene>
<keyword evidence="6 7" id="KW-0472">Membrane</keyword>
<dbReference type="RefSeq" id="WP_018374128.1">
    <property type="nucleotide sequence ID" value="NZ_LT906439.1"/>
</dbReference>
<dbReference type="Gene3D" id="1.20.1540.10">
    <property type="entry name" value="Rhomboid-like"/>
    <property type="match status" value="1"/>
</dbReference>
<evidence type="ECO:0000256" key="7">
    <source>
        <dbReference type="SAM" id="Phobius"/>
    </source>
</evidence>
<feature type="transmembrane region" description="Helical" evidence="7">
    <location>
        <begin position="177"/>
        <end position="193"/>
    </location>
</feature>
<dbReference type="eggNOG" id="COG0705">
    <property type="taxonomic scope" value="Bacteria"/>
</dbReference>
<evidence type="ECO:0000256" key="5">
    <source>
        <dbReference type="ARBA" id="ARBA00022989"/>
    </source>
</evidence>
<dbReference type="GO" id="GO:0016020">
    <property type="term" value="C:membrane"/>
    <property type="evidence" value="ECO:0007669"/>
    <property type="project" value="UniProtKB-SubCell"/>
</dbReference>
<protein>
    <submittedName>
        <fullName evidence="9">Rhomboid family membrane protein</fullName>
        <ecNumber evidence="9">3.4.21.105</ecNumber>
    </submittedName>
</protein>
<comment type="similarity">
    <text evidence="2">Belongs to the peptidase S54 family.</text>
</comment>
<dbReference type="PANTHER" id="PTHR43731">
    <property type="entry name" value="RHOMBOID PROTEASE"/>
    <property type="match status" value="1"/>
</dbReference>
<evidence type="ECO:0000313" key="10">
    <source>
        <dbReference type="Proteomes" id="UP000215185"/>
    </source>
</evidence>
<organism evidence="9 10">
    <name type="scientific">Streptococcus merionis</name>
    <dbReference type="NCBI Taxonomy" id="400065"/>
    <lineage>
        <taxon>Bacteria</taxon>
        <taxon>Bacillati</taxon>
        <taxon>Bacillota</taxon>
        <taxon>Bacilli</taxon>
        <taxon>Lactobacillales</taxon>
        <taxon>Streptococcaceae</taxon>
        <taxon>Streptococcus</taxon>
    </lineage>
</organism>
<feature type="transmembrane region" description="Helical" evidence="7">
    <location>
        <begin position="122"/>
        <end position="142"/>
    </location>
</feature>
<dbReference type="InterPro" id="IPR050925">
    <property type="entry name" value="Rhomboid_protease_S54"/>
</dbReference>
<evidence type="ECO:0000256" key="6">
    <source>
        <dbReference type="ARBA" id="ARBA00023136"/>
    </source>
</evidence>
<dbReference type="InterPro" id="IPR035952">
    <property type="entry name" value="Rhomboid-like_sf"/>
</dbReference>
<feature type="transmembrane region" description="Helical" evidence="7">
    <location>
        <begin position="61"/>
        <end position="85"/>
    </location>
</feature>
<dbReference type="EC" id="3.4.21.105" evidence="9"/>
<evidence type="ECO:0000256" key="2">
    <source>
        <dbReference type="ARBA" id="ARBA00009045"/>
    </source>
</evidence>
<accession>A0A239T055</accession>
<dbReference type="Pfam" id="PF01694">
    <property type="entry name" value="Rhomboid"/>
    <property type="match status" value="1"/>
</dbReference>
<evidence type="ECO:0000259" key="8">
    <source>
        <dbReference type="Pfam" id="PF01694"/>
    </source>
</evidence>
<dbReference type="PANTHER" id="PTHR43731:SF14">
    <property type="entry name" value="PRESENILIN-ASSOCIATED RHOMBOID-LIKE PROTEIN, MITOCHONDRIAL"/>
    <property type="match status" value="1"/>
</dbReference>
<dbReference type="SUPFAM" id="SSF144091">
    <property type="entry name" value="Rhomboid-like"/>
    <property type="match status" value="1"/>
</dbReference>
<evidence type="ECO:0000256" key="3">
    <source>
        <dbReference type="ARBA" id="ARBA00022692"/>
    </source>
</evidence>
<feature type="transmembrane region" description="Helical" evidence="7">
    <location>
        <begin position="97"/>
        <end position="116"/>
    </location>
</feature>
<dbReference type="KEGG" id="smen:SAMEA4412692_2152"/>
<dbReference type="GO" id="GO:0004252">
    <property type="term" value="F:serine-type endopeptidase activity"/>
    <property type="evidence" value="ECO:0007669"/>
    <property type="project" value="InterPro"/>
</dbReference>
<proteinExistence type="inferred from homology"/>
<keyword evidence="4 9" id="KW-0378">Hydrolase</keyword>
<feature type="transmembrane region" description="Helical" evidence="7">
    <location>
        <begin position="154"/>
        <end position="171"/>
    </location>
</feature>
<keyword evidence="5 7" id="KW-1133">Transmembrane helix</keyword>
<keyword evidence="3 7" id="KW-0812">Transmembrane</keyword>
<keyword evidence="10" id="KW-1185">Reference proteome</keyword>
<evidence type="ECO:0000256" key="1">
    <source>
        <dbReference type="ARBA" id="ARBA00004141"/>
    </source>
</evidence>
<dbReference type="InterPro" id="IPR022764">
    <property type="entry name" value="Peptidase_S54_rhomboid_dom"/>
</dbReference>
<dbReference type="AlphaFoldDB" id="A0A239T055"/>
<feature type="transmembrane region" description="Helical" evidence="7">
    <location>
        <begin position="205"/>
        <end position="223"/>
    </location>
</feature>
<sequence length="224" mass="24544">MNQTFSRRYPVTTGILAITWLVFLAMQVLRFGWATSAQSIFDFGGMYGRAIEQDPSQLWRLVTPIFVHIGWQHILLNSLSIYFLGQQLEGLFGSLKFALFYLLSGIMGNALGMFLTPDTVSAGASTSIFGLFASLAMLRYIARSPYIRALGQSYMGLLVFNLIFGLITPGIGNAGHIGGAIGGALAVVFIPIRGEEGIFSSAKRYLALMAYLVLLIGMICFRIF</sequence>
<evidence type="ECO:0000256" key="4">
    <source>
        <dbReference type="ARBA" id="ARBA00022801"/>
    </source>
</evidence>
<name>A0A239T055_9STRE</name>
<comment type="subcellular location">
    <subcellularLocation>
        <location evidence="1">Membrane</location>
        <topology evidence="1">Multi-pass membrane protein</topology>
    </subcellularLocation>
</comment>
<feature type="domain" description="Peptidase S54 rhomboid" evidence="8">
    <location>
        <begin position="56"/>
        <end position="189"/>
    </location>
</feature>
<dbReference type="EMBL" id="LT906439">
    <property type="protein sequence ID" value="SNU91100.1"/>
    <property type="molecule type" value="Genomic_DNA"/>
</dbReference>
<dbReference type="STRING" id="1123308.GCA_000380085_01596"/>
<dbReference type="OrthoDB" id="9813074at2"/>
<evidence type="ECO:0000313" key="9">
    <source>
        <dbReference type="EMBL" id="SNU91100.1"/>
    </source>
</evidence>